<evidence type="ECO:0000256" key="1">
    <source>
        <dbReference type="SAM" id="MobiDB-lite"/>
    </source>
</evidence>
<accession>A0A2M4D2U6</accession>
<evidence type="ECO:0000256" key="2">
    <source>
        <dbReference type="SAM" id="Phobius"/>
    </source>
</evidence>
<evidence type="ECO:0000313" key="3">
    <source>
        <dbReference type="EMBL" id="MBW71883.1"/>
    </source>
</evidence>
<keyword evidence="2" id="KW-0812">Transmembrane</keyword>
<keyword evidence="2" id="KW-0472">Membrane</keyword>
<dbReference type="AlphaFoldDB" id="A0A2M4D2U6"/>
<proteinExistence type="predicted"/>
<feature type="transmembrane region" description="Helical" evidence="2">
    <location>
        <begin position="6"/>
        <end position="28"/>
    </location>
</feature>
<organism evidence="3">
    <name type="scientific">Anopheles darlingi</name>
    <name type="common">Mosquito</name>
    <dbReference type="NCBI Taxonomy" id="43151"/>
    <lineage>
        <taxon>Eukaryota</taxon>
        <taxon>Metazoa</taxon>
        <taxon>Ecdysozoa</taxon>
        <taxon>Arthropoda</taxon>
        <taxon>Hexapoda</taxon>
        <taxon>Insecta</taxon>
        <taxon>Pterygota</taxon>
        <taxon>Neoptera</taxon>
        <taxon>Endopterygota</taxon>
        <taxon>Diptera</taxon>
        <taxon>Nematocera</taxon>
        <taxon>Culicoidea</taxon>
        <taxon>Culicidae</taxon>
        <taxon>Anophelinae</taxon>
        <taxon>Anopheles</taxon>
    </lineage>
</organism>
<dbReference type="EMBL" id="GGFL01007705">
    <property type="protein sequence ID" value="MBW71883.1"/>
    <property type="molecule type" value="Transcribed_RNA"/>
</dbReference>
<name>A0A2M4D2U6_ANODA</name>
<protein>
    <submittedName>
        <fullName evidence="3">Putative secreted protein</fullName>
    </submittedName>
</protein>
<feature type="compositionally biased region" description="Basic and acidic residues" evidence="1">
    <location>
        <begin position="57"/>
        <end position="66"/>
    </location>
</feature>
<keyword evidence="2" id="KW-1133">Transmembrane helix</keyword>
<sequence length="76" mass="8251">MMITAIGIIIMKIAGDITVITAIGIMIMKIAGDTNPISAINTTNREIEEMTTFPEPQKTRDGETSKSPDNASSFYE</sequence>
<reference evidence="3" key="1">
    <citation type="submission" date="2018-01" db="EMBL/GenBank/DDBJ databases">
        <title>An insight into the sialome of Amazonian anophelines.</title>
        <authorList>
            <person name="Ribeiro J.M."/>
            <person name="Scarpassa V."/>
            <person name="Calvo E."/>
        </authorList>
    </citation>
    <scope>NUCLEOTIDE SEQUENCE</scope>
</reference>
<feature type="region of interest" description="Disordered" evidence="1">
    <location>
        <begin position="45"/>
        <end position="76"/>
    </location>
</feature>
<feature type="compositionally biased region" description="Polar residues" evidence="1">
    <location>
        <begin position="67"/>
        <end position="76"/>
    </location>
</feature>